<sequence length="271" mass="31252">MVQDLGFQKDPETWPFLDQSFITNEDVEVRRRIYWGCYISDKLISLIFGRPVQLLYNEAEVRELGTLPDPEFILPWRTVGFDDDGHRQYTDLSMIPYVKEQIKLARIVEHLLSLMSSESDRITSPQLLNLDSLNHDLLEWRKNLPNWADFKIWDTSDEPLKPNIAAIHLLYNATRIALNFNGAVAWEGNNRTEQTSEVCMLAVTEIHSIIRRYRKQHGLRNSSLVIVYALAQSIRASKAFGTSEETQKLVKVMSEVAPTWTLAEMVTSARL</sequence>
<evidence type="ECO:0000256" key="4">
    <source>
        <dbReference type="ARBA" id="ARBA00023125"/>
    </source>
</evidence>
<evidence type="ECO:0000256" key="3">
    <source>
        <dbReference type="ARBA" id="ARBA00023015"/>
    </source>
</evidence>
<feature type="domain" description="Xylanolytic transcriptional activator regulatory" evidence="7">
    <location>
        <begin position="1"/>
        <end position="142"/>
    </location>
</feature>
<dbReference type="InterPro" id="IPR007219">
    <property type="entry name" value="XnlR_reg_dom"/>
</dbReference>
<dbReference type="GeneID" id="54289286"/>
<keyword evidence="5" id="KW-0804">Transcription</keyword>
<evidence type="ECO:0000256" key="5">
    <source>
        <dbReference type="ARBA" id="ARBA00023163"/>
    </source>
</evidence>
<dbReference type="InterPro" id="IPR051615">
    <property type="entry name" value="Transcr_Regulatory_Elem"/>
</dbReference>
<dbReference type="CDD" id="cd12148">
    <property type="entry name" value="fungal_TF_MHR"/>
    <property type="match status" value="1"/>
</dbReference>
<dbReference type="GO" id="GO:0003677">
    <property type="term" value="F:DNA binding"/>
    <property type="evidence" value="ECO:0007669"/>
    <property type="project" value="UniProtKB-KW"/>
</dbReference>
<dbReference type="GO" id="GO:0006351">
    <property type="term" value="P:DNA-templated transcription"/>
    <property type="evidence" value="ECO:0007669"/>
    <property type="project" value="InterPro"/>
</dbReference>
<name>A0A6A5XQM7_9PLEO</name>
<keyword evidence="4" id="KW-0238">DNA-binding</keyword>
<dbReference type="PANTHER" id="PTHR31313:SF81">
    <property type="entry name" value="TY1 ENHANCER ACTIVATOR"/>
    <property type="match status" value="1"/>
</dbReference>
<proteinExistence type="predicted"/>
<keyword evidence="9" id="KW-1185">Reference proteome</keyword>
<keyword evidence="2" id="KW-0862">Zinc</keyword>
<dbReference type="GO" id="GO:0008270">
    <property type="term" value="F:zinc ion binding"/>
    <property type="evidence" value="ECO:0007669"/>
    <property type="project" value="InterPro"/>
</dbReference>
<dbReference type="EMBL" id="ML978069">
    <property type="protein sequence ID" value="KAF2015199.1"/>
    <property type="molecule type" value="Genomic_DNA"/>
</dbReference>
<evidence type="ECO:0000313" key="9">
    <source>
        <dbReference type="Proteomes" id="UP000799778"/>
    </source>
</evidence>
<evidence type="ECO:0000256" key="1">
    <source>
        <dbReference type="ARBA" id="ARBA00022723"/>
    </source>
</evidence>
<evidence type="ECO:0000256" key="6">
    <source>
        <dbReference type="ARBA" id="ARBA00023242"/>
    </source>
</evidence>
<dbReference type="Pfam" id="PF04082">
    <property type="entry name" value="Fungal_trans"/>
    <property type="match status" value="1"/>
</dbReference>
<organism evidence="8 9">
    <name type="scientific">Aaosphaeria arxii CBS 175.79</name>
    <dbReference type="NCBI Taxonomy" id="1450172"/>
    <lineage>
        <taxon>Eukaryota</taxon>
        <taxon>Fungi</taxon>
        <taxon>Dikarya</taxon>
        <taxon>Ascomycota</taxon>
        <taxon>Pezizomycotina</taxon>
        <taxon>Dothideomycetes</taxon>
        <taxon>Pleosporomycetidae</taxon>
        <taxon>Pleosporales</taxon>
        <taxon>Pleosporales incertae sedis</taxon>
        <taxon>Aaosphaeria</taxon>
    </lineage>
</organism>
<protein>
    <recommendedName>
        <fullName evidence="7">Xylanolytic transcriptional activator regulatory domain-containing protein</fullName>
    </recommendedName>
</protein>
<dbReference type="OrthoDB" id="4161332at2759"/>
<gene>
    <name evidence="8" type="ORF">BU24DRAFT_461459</name>
</gene>
<evidence type="ECO:0000256" key="2">
    <source>
        <dbReference type="ARBA" id="ARBA00022833"/>
    </source>
</evidence>
<dbReference type="RefSeq" id="XP_033383538.1">
    <property type="nucleotide sequence ID" value="XM_033531889.1"/>
</dbReference>
<accession>A0A6A5XQM7</accession>
<dbReference type="Proteomes" id="UP000799778">
    <property type="component" value="Unassembled WGS sequence"/>
</dbReference>
<keyword evidence="1" id="KW-0479">Metal-binding</keyword>
<dbReference type="PANTHER" id="PTHR31313">
    <property type="entry name" value="TY1 ENHANCER ACTIVATOR"/>
    <property type="match status" value="1"/>
</dbReference>
<keyword evidence="3" id="KW-0805">Transcription regulation</keyword>
<keyword evidence="6" id="KW-0539">Nucleus</keyword>
<evidence type="ECO:0000259" key="7">
    <source>
        <dbReference type="Pfam" id="PF04082"/>
    </source>
</evidence>
<evidence type="ECO:0000313" key="8">
    <source>
        <dbReference type="EMBL" id="KAF2015199.1"/>
    </source>
</evidence>
<dbReference type="AlphaFoldDB" id="A0A6A5XQM7"/>
<reference evidence="8" key="1">
    <citation type="journal article" date="2020" name="Stud. Mycol.">
        <title>101 Dothideomycetes genomes: a test case for predicting lifestyles and emergence of pathogens.</title>
        <authorList>
            <person name="Haridas S."/>
            <person name="Albert R."/>
            <person name="Binder M."/>
            <person name="Bloem J."/>
            <person name="Labutti K."/>
            <person name="Salamov A."/>
            <person name="Andreopoulos B."/>
            <person name="Baker S."/>
            <person name="Barry K."/>
            <person name="Bills G."/>
            <person name="Bluhm B."/>
            <person name="Cannon C."/>
            <person name="Castanera R."/>
            <person name="Culley D."/>
            <person name="Daum C."/>
            <person name="Ezra D."/>
            <person name="Gonzalez J."/>
            <person name="Henrissat B."/>
            <person name="Kuo A."/>
            <person name="Liang C."/>
            <person name="Lipzen A."/>
            <person name="Lutzoni F."/>
            <person name="Magnuson J."/>
            <person name="Mondo S."/>
            <person name="Nolan M."/>
            <person name="Ohm R."/>
            <person name="Pangilinan J."/>
            <person name="Park H.-J."/>
            <person name="Ramirez L."/>
            <person name="Alfaro M."/>
            <person name="Sun H."/>
            <person name="Tritt A."/>
            <person name="Yoshinaga Y."/>
            <person name="Zwiers L.-H."/>
            <person name="Turgeon B."/>
            <person name="Goodwin S."/>
            <person name="Spatafora J."/>
            <person name="Crous P."/>
            <person name="Grigoriev I."/>
        </authorList>
    </citation>
    <scope>NUCLEOTIDE SEQUENCE</scope>
    <source>
        <strain evidence="8">CBS 175.79</strain>
    </source>
</reference>